<keyword evidence="4" id="KW-0653">Protein transport</keyword>
<evidence type="ECO:0000256" key="1">
    <source>
        <dbReference type="ARBA" id="ARBA00010162"/>
    </source>
</evidence>
<keyword evidence="5" id="KW-0029">Amino-acid transport</keyword>
<feature type="compositionally biased region" description="Basic and acidic residues" evidence="6">
    <location>
        <begin position="478"/>
        <end position="491"/>
    </location>
</feature>
<evidence type="ECO:0000256" key="5">
    <source>
        <dbReference type="ARBA" id="ARBA00022970"/>
    </source>
</evidence>
<dbReference type="PROSITE" id="PS51836">
    <property type="entry name" value="DENN_FNIP12"/>
    <property type="match status" value="1"/>
</dbReference>
<feature type="region of interest" description="Disordered" evidence="6">
    <location>
        <begin position="914"/>
        <end position="937"/>
    </location>
</feature>
<dbReference type="GO" id="GO:0015031">
    <property type="term" value="P:protein transport"/>
    <property type="evidence" value="ECO:0007669"/>
    <property type="project" value="UniProtKB-KW"/>
</dbReference>
<protein>
    <recommendedName>
        <fullName evidence="2">Protein LST4</fullName>
    </recommendedName>
</protein>
<evidence type="ECO:0000256" key="6">
    <source>
        <dbReference type="SAM" id="MobiDB-lite"/>
    </source>
</evidence>
<gene>
    <name evidence="9" type="ordered locus">CAALFM_C203500WA</name>
    <name evidence="8" type="ordered locus">orf19.8490</name>
</gene>
<proteinExistence type="inferred from homology"/>
<evidence type="ECO:0000256" key="4">
    <source>
        <dbReference type="ARBA" id="ARBA00022927"/>
    </source>
</evidence>
<comment type="similarity">
    <text evidence="1">Belongs to the LST4 family.</text>
</comment>
<dbReference type="InterPro" id="IPR041153">
    <property type="entry name" value="LST4_longin"/>
</dbReference>
<evidence type="ECO:0000256" key="3">
    <source>
        <dbReference type="ARBA" id="ARBA00022448"/>
    </source>
</evidence>
<dbReference type="GO" id="GO:0006865">
    <property type="term" value="P:amino acid transport"/>
    <property type="evidence" value="ECO:0007669"/>
    <property type="project" value="UniProtKB-KW"/>
</dbReference>
<reference evidence="9 10" key="2">
    <citation type="journal article" date="2007" name="Genome Biol.">
        <title>Assembly of the Candida albicans genome into sixteen supercontigs aligned on the eight chromosomes.</title>
        <authorList>
            <person name="van het Hoog M."/>
            <person name="Rast T.J."/>
            <person name="Martchenko M."/>
            <person name="Grindle S."/>
            <person name="Dignard D."/>
            <person name="Hogues H."/>
            <person name="Cuomo C."/>
            <person name="Berriman M."/>
            <person name="Scherer S."/>
            <person name="Magee B.B."/>
            <person name="Whiteway M."/>
            <person name="Chibana H."/>
            <person name="Nantel A."/>
            <person name="Magee P.T."/>
        </authorList>
    </citation>
    <scope>GENOME REANNOTATION</scope>
    <source>
        <strain evidence="10">SC5314 / ATCC MYA-2876</strain>
    </source>
</reference>
<dbReference type="AlphaFoldDB" id="A0A1D8PGY3"/>
<feature type="region of interest" description="Disordered" evidence="6">
    <location>
        <begin position="727"/>
        <end position="754"/>
    </location>
</feature>
<reference evidence="9 10" key="3">
    <citation type="journal article" date="2013" name="Genome Biol.">
        <title>Assembly of a phased diploid Candida albicans genome facilitates allele-specific measurements and provides a simple model for repeat and indel structure.</title>
        <authorList>
            <person name="Muzzey D."/>
            <person name="Schwartz K."/>
            <person name="Weissman J.S."/>
            <person name="Sherlock G."/>
        </authorList>
    </citation>
    <scope>NUCLEOTIDE SEQUENCE [LARGE SCALE GENOMIC DNA]</scope>
    <source>
        <strain evidence="10">SC5314 / ATCC MYA-2876</strain>
    </source>
</reference>
<feature type="compositionally biased region" description="Low complexity" evidence="6">
    <location>
        <begin position="741"/>
        <end position="752"/>
    </location>
</feature>
<dbReference type="CGD" id="CAL0000199665">
    <property type="gene designation" value="orf19.8490"/>
</dbReference>
<organism evidence="9 10">
    <name type="scientific">Candida albicans (strain SC5314 / ATCC MYA-2876)</name>
    <name type="common">Yeast</name>
    <dbReference type="NCBI Taxonomy" id="237561"/>
    <lineage>
        <taxon>Eukaryota</taxon>
        <taxon>Fungi</taxon>
        <taxon>Dikarya</taxon>
        <taxon>Ascomycota</taxon>
        <taxon>Saccharomycotina</taxon>
        <taxon>Pichiomycetes</taxon>
        <taxon>Debaryomycetaceae</taxon>
        <taxon>Candida/Lodderomyces clade</taxon>
        <taxon>Candida</taxon>
    </lineage>
</organism>
<keyword evidence="10" id="KW-1185">Reference proteome</keyword>
<evidence type="ECO:0000313" key="8">
    <source>
        <dbReference type="CGD" id="CAL0000199665"/>
    </source>
</evidence>
<sequence length="1019" mass="114302">MLGRLFKQNNNTTQPHNPHHQPPIQSSSNPTTPPALTSSYEDSYTREILYGTHNANQLKPYQFNSKLFRIIISQDGGNLRTKQVLYDSANDESNIYSPTKSQSYSCLMQHQQQQQQQQQTQDFSNFKRPVSPKTMKSGKIYHNMSDLNDYMFGCGLPSNENHSATKLHVLPPLTNSMYEPYPAVLITRLFSISDGEFIDSSLFSSTETKEWQPNPALVVKESSIRKVSLKDDTSKNNNVNSRFAIGIVIPLESLGSLIDIVFNNWHEIIHYTINLQKLIYKKLLVHLNQGLTYDSTHSYTGCQYLINKRIQFPNFILQHDNEIGVQKLKLIKTIHYNYNVPKLINSNTLMKSSVTKDLFQYNPMLVNWVLELLNWLEFKDGRYSDHSNSFLGSLFAILTPFKKSLSLKPFYNSSCAKKEVTRVVVMTGNPVVARKLVFILNGLIPNSQPVKISEVDNLVENNANGEDHAVKPITIQKSGHDQKTQNQDHYHALPPQPGSCSISESSSNNSLTKSTPSFKGWEIPNKGSTSITMDPCQVETTLSSSSATGIPIRGTSSPGSLSMAYLSSSLNSSYSSSNYSLSKLGGSFMEKWKNSFGSVSSTSGVALGGSGIGGTTSGGISNGFNNSANGSGQNHTTTAVTNGSYFDDLYNFSKRTSPYSLRTPSPAVEFDEYNFSSTKPINIVNNSLSSNFQSQLSMTPSRLSRTQSMYDLYGNKPGGMMNVMTEEEDMSEAEDIHQKSESNSSTNSNNNNAVTGMSTLELKRTKTSVIIPLIQDNMIKNISEHNQSLIKEKCKLNMEHKLKMNRVVDDNVLQVESPCIRNGTSHNEHIVFKNKTLIPVVAFSDEFRPEFNVQSCPINPKLEQQVMAGMKQDLLFYQNNSNYDEIVSRTIFISLRAREIKLIEMNINNKDNKAFSLPSSPTKQMTNNNGTTSTTTNNTYKTKIKKIYTPTKNNGNKELINKIEKAFSEIGHLFAIQQQLYQQHNNNPNRTNDSGYNNSEITKREFHEKLCKLVLQIIN</sequence>
<dbReference type="OrthoDB" id="4063558at2759"/>
<dbReference type="VEuPathDB" id="FungiDB:C2_03500W_A"/>
<dbReference type="InParanoid" id="A0A1D8PGY3"/>
<dbReference type="eggNOG" id="ENOG502S2BV">
    <property type="taxonomic scope" value="Eukaryota"/>
</dbReference>
<dbReference type="KEGG" id="cal:CAALFM_C203500WA"/>
<feature type="compositionally biased region" description="Low complexity" evidence="6">
    <location>
        <begin position="8"/>
        <end position="30"/>
    </location>
</feature>
<dbReference type="Proteomes" id="UP000000559">
    <property type="component" value="Chromosome 2"/>
</dbReference>
<dbReference type="STRING" id="237561.A0A1D8PGY3"/>
<dbReference type="GO" id="GO:0005737">
    <property type="term" value="C:cytoplasm"/>
    <property type="evidence" value="ECO:0007669"/>
    <property type="project" value="UniProtKB-ARBA"/>
</dbReference>
<name>A0A1D8PGY3_CANAL</name>
<feature type="compositionally biased region" description="Low complexity" evidence="6">
    <location>
        <begin position="926"/>
        <end position="937"/>
    </location>
</feature>
<evidence type="ECO:0000313" key="9">
    <source>
        <dbReference type="EMBL" id="AOW27385.1"/>
    </source>
</evidence>
<feature type="region of interest" description="Disordered" evidence="6">
    <location>
        <begin position="1"/>
        <end position="39"/>
    </location>
</feature>
<evidence type="ECO:0000256" key="2">
    <source>
        <dbReference type="ARBA" id="ARBA00013394"/>
    </source>
</evidence>
<keyword evidence="3" id="KW-0813">Transport</keyword>
<feature type="region of interest" description="Disordered" evidence="6">
    <location>
        <begin position="477"/>
        <end position="535"/>
    </location>
</feature>
<reference evidence="9 10" key="1">
    <citation type="journal article" date="2004" name="Proc. Natl. Acad. Sci. U.S.A.">
        <title>The diploid genome sequence of Candida albicans.</title>
        <authorList>
            <person name="Jones T."/>
            <person name="Federspiel N.A."/>
            <person name="Chibana H."/>
            <person name="Dungan J."/>
            <person name="Kalman S."/>
            <person name="Magee B.B."/>
            <person name="Newport G."/>
            <person name="Thorstenson Y.R."/>
            <person name="Agabian N."/>
            <person name="Magee P.T."/>
            <person name="Davis R.W."/>
            <person name="Scherer S."/>
        </authorList>
    </citation>
    <scope>NUCLEOTIDE SEQUENCE [LARGE SCALE GENOMIC DNA]</scope>
    <source>
        <strain evidence="10">SC5314 / ATCC MYA-2876</strain>
    </source>
</reference>
<dbReference type="EMBL" id="CP017624">
    <property type="protein sequence ID" value="AOW27385.1"/>
    <property type="molecule type" value="Genomic_DNA"/>
</dbReference>
<dbReference type="Pfam" id="PF18639">
    <property type="entry name" value="Longin_2"/>
    <property type="match status" value="1"/>
</dbReference>
<feature type="compositionally biased region" description="Polar residues" evidence="6">
    <location>
        <begin position="526"/>
        <end position="535"/>
    </location>
</feature>
<dbReference type="FunCoup" id="A0A1D8PGY3">
    <property type="interactions" value="60"/>
</dbReference>
<dbReference type="InterPro" id="IPR037545">
    <property type="entry name" value="DENN_FNIP1/2"/>
</dbReference>
<dbReference type="GeneID" id="3637345"/>
<evidence type="ECO:0000259" key="7">
    <source>
        <dbReference type="PROSITE" id="PS51836"/>
    </source>
</evidence>
<accession>A0A1D8PGY3</accession>
<evidence type="ECO:0000313" key="10">
    <source>
        <dbReference type="Proteomes" id="UP000000559"/>
    </source>
</evidence>
<dbReference type="RefSeq" id="XP_720994.2">
    <property type="nucleotide sequence ID" value="XM_715901.2"/>
</dbReference>
<feature type="compositionally biased region" description="Low complexity" evidence="6">
    <location>
        <begin position="499"/>
        <end position="517"/>
    </location>
</feature>
<feature type="domain" description="UDENN FNIP1/2-type" evidence="7">
    <location>
        <begin position="63"/>
        <end position="967"/>
    </location>
</feature>